<organism evidence="1 2">
    <name type="scientific">Scytonema millei VB511283</name>
    <dbReference type="NCBI Taxonomy" id="1245923"/>
    <lineage>
        <taxon>Bacteria</taxon>
        <taxon>Bacillati</taxon>
        <taxon>Cyanobacteriota</taxon>
        <taxon>Cyanophyceae</taxon>
        <taxon>Nostocales</taxon>
        <taxon>Scytonemataceae</taxon>
        <taxon>Scytonema</taxon>
    </lineage>
</organism>
<keyword evidence="2" id="KW-1185">Reference proteome</keyword>
<dbReference type="InterPro" id="IPR029044">
    <property type="entry name" value="Nucleotide-diphossugar_trans"/>
</dbReference>
<dbReference type="PANTHER" id="PTHR36529:SF1">
    <property type="entry name" value="GLYCOSYLTRANSFERASE"/>
    <property type="match status" value="1"/>
</dbReference>
<dbReference type="AlphaFoldDB" id="A0A9X5E920"/>
<dbReference type="EMBL" id="JTJC03000006">
    <property type="protein sequence ID" value="NHC37023.1"/>
    <property type="molecule type" value="Genomic_DNA"/>
</dbReference>
<dbReference type="Proteomes" id="UP000031532">
    <property type="component" value="Unassembled WGS sequence"/>
</dbReference>
<name>A0A9X5E920_9CYAN</name>
<dbReference type="OrthoDB" id="9810303at2"/>
<reference evidence="1 2" key="1">
    <citation type="journal article" date="2015" name="Genome Announc.">
        <title>Draft Genome Sequence of the Terrestrial Cyanobacterium Scytonema millei VB511283, Isolated from Eastern India.</title>
        <authorList>
            <person name="Sen D."/>
            <person name="Chandrababunaidu M.M."/>
            <person name="Singh D."/>
            <person name="Sanghi N."/>
            <person name="Ghorai A."/>
            <person name="Mishra G.P."/>
            <person name="Madduluri M."/>
            <person name="Adhikary S.P."/>
            <person name="Tripathy S."/>
        </authorList>
    </citation>
    <scope>NUCLEOTIDE SEQUENCE [LARGE SCALE GENOMIC DNA]</scope>
    <source>
        <strain evidence="1 2">VB511283</strain>
    </source>
</reference>
<dbReference type="Gene3D" id="3.90.550.10">
    <property type="entry name" value="Spore Coat Polysaccharide Biosynthesis Protein SpsA, Chain A"/>
    <property type="match status" value="1"/>
</dbReference>
<dbReference type="InterPro" id="IPR018641">
    <property type="entry name" value="Trfase_1_rSAM/seldom-assoc"/>
</dbReference>
<proteinExistence type="predicted"/>
<comment type="caution">
    <text evidence="1">The sequence shown here is derived from an EMBL/GenBank/DDBJ whole genome shotgun (WGS) entry which is preliminary data.</text>
</comment>
<dbReference type="Pfam" id="PF09837">
    <property type="entry name" value="DUF2064"/>
    <property type="match status" value="1"/>
</dbReference>
<accession>A0A9X5E920</accession>
<gene>
    <name evidence="1" type="ORF">QH73_0020700</name>
</gene>
<sequence>MNATRIIRESLIIFTRYPEPGKTKTRLIPALGAEKAALLHRQMTEHTLAQVKRLQAQRSVRVEVCFAGGNSNLMMQWLGNDLIYTVQGEGDLGTRMARSLANTFDDGANYAAIVGTDCPGLNAGSIAAAFDQLHRVCDLVLGPAVDGGYYLLGLRRFIPELFVGVNWGSPEVLSQTVAIAKRLNLSVAYLPQLPDVDRPEDLYVWEQRSS</sequence>
<dbReference type="RefSeq" id="WP_039713970.1">
    <property type="nucleotide sequence ID" value="NZ_JTJC03000006.1"/>
</dbReference>
<dbReference type="PANTHER" id="PTHR36529">
    <property type="entry name" value="SLL1095 PROTEIN"/>
    <property type="match status" value="1"/>
</dbReference>
<evidence type="ECO:0000313" key="2">
    <source>
        <dbReference type="Proteomes" id="UP000031532"/>
    </source>
</evidence>
<dbReference type="NCBIfam" id="TIGR04282">
    <property type="entry name" value="glyco_like_cofC"/>
    <property type="match status" value="1"/>
</dbReference>
<dbReference type="SUPFAM" id="SSF53448">
    <property type="entry name" value="Nucleotide-diphospho-sugar transferases"/>
    <property type="match status" value="1"/>
</dbReference>
<evidence type="ECO:0000313" key="1">
    <source>
        <dbReference type="EMBL" id="NHC37023.1"/>
    </source>
</evidence>
<protein>
    <submittedName>
        <fullName evidence="1">Glycosyltransferase</fullName>
    </submittedName>
</protein>